<dbReference type="Gene3D" id="3.90.1200.10">
    <property type="match status" value="1"/>
</dbReference>
<sequence length="346" mass="41014">MVDIKYKDKSALIKYHLDTALFDAYDLKVTDLYPIRKVFFLSTDKGEKILKRVDYTIDQINFLKEALDYINRSFKKTIKFTPASNGDLYVIFKGSCYVLLEVEPGNECDFSNPFHLITSSKGIAQLHKASIGFKSKFEKVRGKLDFITNVKRETNELKFFKTLVNKYEEKTKFDQTVLSEIDYYINQAKESVEFLEKWGYHTLCNDEEKVAICHNDLAYHNILIEKDEAYFIDFDYALIDLRVHDLCNFINKVLKNFAYDMKKAEIIIDSYNEISQLSSEEYAVLYGMLLFPQDFYLLCKDYYTRRKNWDEESYLYKLDRKLFEKEEREEFLKEFYGKYIQGASGS</sequence>
<gene>
    <name evidence="1" type="ordered locus">Clocel_3169</name>
</gene>
<keyword evidence="1" id="KW-0167">Capsid protein</keyword>
<accession>D9SUA0</accession>
<organism evidence="1 2">
    <name type="scientific">Clostridium cellulovorans (strain ATCC 35296 / DSM 3052 / OCM 3 / 743B)</name>
    <dbReference type="NCBI Taxonomy" id="573061"/>
    <lineage>
        <taxon>Bacteria</taxon>
        <taxon>Bacillati</taxon>
        <taxon>Bacillota</taxon>
        <taxon>Clostridia</taxon>
        <taxon>Eubacteriales</taxon>
        <taxon>Clostridiaceae</taxon>
        <taxon>Clostridium</taxon>
    </lineage>
</organism>
<dbReference type="InterPro" id="IPR047175">
    <property type="entry name" value="CotS-like"/>
</dbReference>
<evidence type="ECO:0000313" key="1">
    <source>
        <dbReference type="EMBL" id="ADL52855.1"/>
    </source>
</evidence>
<dbReference type="Gene3D" id="3.30.200.20">
    <property type="entry name" value="Phosphorylase Kinase, domain 1"/>
    <property type="match status" value="1"/>
</dbReference>
<dbReference type="STRING" id="573061.Clocel_3169"/>
<dbReference type="KEGG" id="ccb:Clocel_3169"/>
<dbReference type="Proteomes" id="UP000002730">
    <property type="component" value="Chromosome"/>
</dbReference>
<dbReference type="SUPFAM" id="SSF56112">
    <property type="entry name" value="Protein kinase-like (PK-like)"/>
    <property type="match status" value="1"/>
</dbReference>
<dbReference type="OrthoDB" id="9771902at2"/>
<name>D9SUA0_CLOC7</name>
<keyword evidence="2" id="KW-1185">Reference proteome</keyword>
<dbReference type="NCBIfam" id="TIGR02906">
    <property type="entry name" value="spore_CotS"/>
    <property type="match status" value="1"/>
</dbReference>
<dbReference type="eggNOG" id="COG2334">
    <property type="taxonomic scope" value="Bacteria"/>
</dbReference>
<evidence type="ECO:0000313" key="2">
    <source>
        <dbReference type="Proteomes" id="UP000002730"/>
    </source>
</evidence>
<reference evidence="1 2" key="1">
    <citation type="submission" date="2010-08" db="EMBL/GenBank/DDBJ databases">
        <title>Complete sequence of Clostridium cellulovorans 743B.</title>
        <authorList>
            <consortium name="US DOE Joint Genome Institute"/>
            <person name="Lucas S."/>
            <person name="Copeland A."/>
            <person name="Lapidus A."/>
            <person name="Cheng J.-F."/>
            <person name="Bruce D."/>
            <person name="Goodwin L."/>
            <person name="Pitluck S."/>
            <person name="Chertkov O."/>
            <person name="Detter J.C."/>
            <person name="Han C."/>
            <person name="Tapia R."/>
            <person name="Land M."/>
            <person name="Hauser L."/>
            <person name="Chang Y.-J."/>
            <person name="Jeffries C."/>
            <person name="Kyrpides N."/>
            <person name="Ivanova N."/>
            <person name="Mikhailova N."/>
            <person name="Hemme C.L."/>
            <person name="Woyke T."/>
        </authorList>
    </citation>
    <scope>NUCLEOTIDE SEQUENCE [LARGE SCALE GENOMIC DNA]</scope>
    <source>
        <strain evidence="2">ATCC 35296 / DSM 3052 / OCM 3 / 743B</strain>
    </source>
</reference>
<dbReference type="Pfam" id="PF01633">
    <property type="entry name" value="Choline_kinase"/>
    <property type="match status" value="1"/>
</dbReference>
<dbReference type="GO" id="GO:0042601">
    <property type="term" value="C:endospore-forming forespore"/>
    <property type="evidence" value="ECO:0007669"/>
    <property type="project" value="TreeGrafter"/>
</dbReference>
<dbReference type="PANTHER" id="PTHR39179">
    <property type="entry name" value="SPORE COAT PROTEIN I"/>
    <property type="match status" value="1"/>
</dbReference>
<dbReference type="InterPro" id="IPR014255">
    <property type="entry name" value="Spore_coat_CotS"/>
</dbReference>
<dbReference type="PANTHER" id="PTHR39179:SF1">
    <property type="entry name" value="SPORE COAT PROTEIN I"/>
    <property type="match status" value="1"/>
</dbReference>
<proteinExistence type="predicted"/>
<dbReference type="HOGENOM" id="CLU_042636_1_0_9"/>
<dbReference type="AlphaFoldDB" id="D9SUA0"/>
<dbReference type="InterPro" id="IPR011009">
    <property type="entry name" value="Kinase-like_dom_sf"/>
</dbReference>
<dbReference type="EMBL" id="CP002160">
    <property type="protein sequence ID" value="ADL52855.1"/>
    <property type="molecule type" value="Genomic_DNA"/>
</dbReference>
<keyword evidence="1" id="KW-0946">Virion</keyword>
<dbReference type="RefSeq" id="WP_010073239.1">
    <property type="nucleotide sequence ID" value="NC_014393.1"/>
</dbReference>
<protein>
    <submittedName>
        <fullName evidence="1">Spore coat protein, CotS family</fullName>
    </submittedName>
</protein>